<accession>X1C9M8</accession>
<sequence length="159" mass="18551">MKYYPDQAKVIYQSKYGKDVKEFSCLEWMAALVSHIPDRGGQTVRYYGSYSNVTRGRLKKEEGEPEFHIIEDETPGGLNKSWARLIQKIYEVDPLICPKCGGEMRVIAFIEDYKIIKKILDYLGIYEFGKKRSPPRINTSPDEFDDYVRDDYIDCDHVC</sequence>
<reference evidence="1" key="1">
    <citation type="journal article" date="2014" name="Front. Microbiol.">
        <title>High frequency of phylogenetically diverse reductive dehalogenase-homologous genes in deep subseafloor sedimentary metagenomes.</title>
        <authorList>
            <person name="Kawai M."/>
            <person name="Futagami T."/>
            <person name="Toyoda A."/>
            <person name="Takaki Y."/>
            <person name="Nishi S."/>
            <person name="Hori S."/>
            <person name="Arai W."/>
            <person name="Tsubouchi T."/>
            <person name="Morono Y."/>
            <person name="Uchiyama I."/>
            <person name="Ito T."/>
            <person name="Fujiyama A."/>
            <person name="Inagaki F."/>
            <person name="Takami H."/>
        </authorList>
    </citation>
    <scope>NUCLEOTIDE SEQUENCE</scope>
    <source>
        <strain evidence="1">Expedition CK06-06</strain>
    </source>
</reference>
<name>X1C9M8_9ZZZZ</name>
<organism evidence="1">
    <name type="scientific">marine sediment metagenome</name>
    <dbReference type="NCBI Taxonomy" id="412755"/>
    <lineage>
        <taxon>unclassified sequences</taxon>
        <taxon>metagenomes</taxon>
        <taxon>ecological metagenomes</taxon>
    </lineage>
</organism>
<evidence type="ECO:0008006" key="2">
    <source>
        <dbReference type="Google" id="ProtNLM"/>
    </source>
</evidence>
<evidence type="ECO:0000313" key="1">
    <source>
        <dbReference type="EMBL" id="GAH04137.1"/>
    </source>
</evidence>
<protein>
    <recommendedName>
        <fullName evidence="2">Transposase zinc-binding domain-containing protein</fullName>
    </recommendedName>
</protein>
<proteinExistence type="predicted"/>
<dbReference type="AlphaFoldDB" id="X1C9M8"/>
<comment type="caution">
    <text evidence="1">The sequence shown here is derived from an EMBL/GenBank/DDBJ whole genome shotgun (WGS) entry which is preliminary data.</text>
</comment>
<dbReference type="EMBL" id="BART01023116">
    <property type="protein sequence ID" value="GAH04137.1"/>
    <property type="molecule type" value="Genomic_DNA"/>
</dbReference>
<gene>
    <name evidence="1" type="ORF">S01H4_42144</name>
</gene>